<evidence type="ECO:0000313" key="2">
    <source>
        <dbReference type="Proteomes" id="UP000291483"/>
    </source>
</evidence>
<dbReference type="AlphaFoldDB" id="A0A4Q8APW9"/>
<dbReference type="Proteomes" id="UP000291483">
    <property type="component" value="Unassembled WGS sequence"/>
</dbReference>
<organism evidence="1 2">
    <name type="scientific">Microterricola gilva</name>
    <dbReference type="NCBI Taxonomy" id="393267"/>
    <lineage>
        <taxon>Bacteria</taxon>
        <taxon>Bacillati</taxon>
        <taxon>Actinomycetota</taxon>
        <taxon>Actinomycetes</taxon>
        <taxon>Micrococcales</taxon>
        <taxon>Microbacteriaceae</taxon>
        <taxon>Microterricola</taxon>
    </lineage>
</organism>
<dbReference type="OrthoDB" id="3579809at2"/>
<name>A0A4Q8APW9_9MICO</name>
<dbReference type="RefSeq" id="WP_130506892.1">
    <property type="nucleotide sequence ID" value="NZ_SHLC01000001.1"/>
</dbReference>
<protein>
    <submittedName>
        <fullName evidence="1">Uncharacterized protein</fullName>
    </submittedName>
</protein>
<sequence length="82" mass="9117">MSVETSEYLSMLRRMIRAGGRRVAEADEPELRELLALRDDLDRAIADAVDGQHEGGRSWQAIADAAGTTRQAAHKRWGQRVA</sequence>
<reference evidence="1 2" key="1">
    <citation type="submission" date="2019-02" db="EMBL/GenBank/DDBJ databases">
        <title>Sequencing the genomes of 1000 actinobacteria strains.</title>
        <authorList>
            <person name="Klenk H.-P."/>
        </authorList>
    </citation>
    <scope>NUCLEOTIDE SEQUENCE [LARGE SCALE GENOMIC DNA]</scope>
    <source>
        <strain evidence="1 2">DSM 18319</strain>
    </source>
</reference>
<comment type="caution">
    <text evidence="1">The sequence shown here is derived from an EMBL/GenBank/DDBJ whole genome shotgun (WGS) entry which is preliminary data.</text>
</comment>
<gene>
    <name evidence="1" type="ORF">EV379_3106</name>
</gene>
<proteinExistence type="predicted"/>
<dbReference type="EMBL" id="SHLC01000001">
    <property type="protein sequence ID" value="RZU66740.1"/>
    <property type="molecule type" value="Genomic_DNA"/>
</dbReference>
<keyword evidence="2" id="KW-1185">Reference proteome</keyword>
<accession>A0A4Q8APW9</accession>
<evidence type="ECO:0000313" key="1">
    <source>
        <dbReference type="EMBL" id="RZU66740.1"/>
    </source>
</evidence>